<dbReference type="AlphaFoldDB" id="A0AAD2JGD7"/>
<evidence type="ECO:0000256" key="1">
    <source>
        <dbReference type="SAM" id="MobiDB-lite"/>
    </source>
</evidence>
<name>A0AAD2JGD7_9STRA</name>
<comment type="caution">
    <text evidence="2">The sequence shown here is derived from an EMBL/GenBank/DDBJ whole genome shotgun (WGS) entry which is preliminary data.</text>
</comment>
<accession>A0AAD2JGD7</accession>
<evidence type="ECO:0000313" key="3">
    <source>
        <dbReference type="Proteomes" id="UP001295423"/>
    </source>
</evidence>
<reference evidence="2" key="1">
    <citation type="submission" date="2023-08" db="EMBL/GenBank/DDBJ databases">
        <authorList>
            <person name="Audoor S."/>
            <person name="Bilcke G."/>
        </authorList>
    </citation>
    <scope>NUCLEOTIDE SEQUENCE</scope>
</reference>
<dbReference type="EMBL" id="CAKOGP040001717">
    <property type="protein sequence ID" value="CAJ1946896.1"/>
    <property type="molecule type" value="Genomic_DNA"/>
</dbReference>
<dbReference type="Proteomes" id="UP001295423">
    <property type="component" value="Unassembled WGS sequence"/>
</dbReference>
<feature type="region of interest" description="Disordered" evidence="1">
    <location>
        <begin position="208"/>
        <end position="229"/>
    </location>
</feature>
<sequence length="527" mass="59111">MLRPSPGFEESPVHGCTVPISRKKRKKLVFTSPRFSNRDEDIFLRHEHLFDSAKRWESISEQAGDHQQTGRVLVLHRTISPMALRYGITQQASLRVRSLSLPLDKREFDLAEWIDIIAETLINLENLSIVDSQFQDLSATRLMQRSYILQKMPNLTSIDEIRITEGERSMAHSNVSTGSQVVDCDIHDKFASVDSSCRPSLDANAFSDRSIDHENVNRQNHERNKASSSDLAPCLTRLNSECSRSEAKSHSCIPCIPGPENTDQQNDYLECHIDASSALESSTCKSDGKYSMGKASVESNRDNFDNDSVTSSHIEWTAACGVLTFRSDNVCVPDIRLPFCGTGTKAICDEENHRLRAQAKKGMQRKMKSLPSICTPVRGSNCGSQFFPSEAKLETMQTLAACSEQNENVPLGKYQMDGTKVVHRGGPGETISRPLPLVRMHGYNDIQHTGTQHVVILPGRNPIHNEECVNEKEPALQRKQVLSYSKENWTNSMFDTIYDEDDDDDDEIIVEANSCEIGWESKTSVVE</sequence>
<keyword evidence="3" id="KW-1185">Reference proteome</keyword>
<feature type="compositionally biased region" description="Basic and acidic residues" evidence="1">
    <location>
        <begin position="209"/>
        <end position="225"/>
    </location>
</feature>
<organism evidence="2 3">
    <name type="scientific">Cylindrotheca closterium</name>
    <dbReference type="NCBI Taxonomy" id="2856"/>
    <lineage>
        <taxon>Eukaryota</taxon>
        <taxon>Sar</taxon>
        <taxon>Stramenopiles</taxon>
        <taxon>Ochrophyta</taxon>
        <taxon>Bacillariophyta</taxon>
        <taxon>Bacillariophyceae</taxon>
        <taxon>Bacillariophycidae</taxon>
        <taxon>Bacillariales</taxon>
        <taxon>Bacillariaceae</taxon>
        <taxon>Cylindrotheca</taxon>
    </lineage>
</organism>
<evidence type="ECO:0000313" key="2">
    <source>
        <dbReference type="EMBL" id="CAJ1946896.1"/>
    </source>
</evidence>
<protein>
    <submittedName>
        <fullName evidence="2">Uncharacterized protein</fullName>
    </submittedName>
</protein>
<gene>
    <name evidence="2" type="ORF">CYCCA115_LOCUS10889</name>
</gene>
<proteinExistence type="predicted"/>